<name>A0A127PIP2_9BURK</name>
<reference evidence="3 4" key="1">
    <citation type="submission" date="2015-11" db="EMBL/GenBank/DDBJ databases">
        <title>Exploring the genomic traits of fungus-feeding bacterial genus Collimonas.</title>
        <authorList>
            <person name="Song C."/>
            <person name="Schmidt R."/>
            <person name="de Jager V."/>
            <person name="Krzyzanowska D."/>
            <person name="Jongedijk E."/>
            <person name="Cankar K."/>
            <person name="Beekwilder J."/>
            <person name="van Veen A."/>
            <person name="de Boer W."/>
            <person name="van Veen J.A."/>
            <person name="Garbeva P."/>
        </authorList>
    </citation>
    <scope>NUCLEOTIDE SEQUENCE [LARGE SCALE GENOMIC DNA]</scope>
    <source>
        <strain evidence="3 4">Ter6</strain>
    </source>
</reference>
<evidence type="ECO:0000256" key="1">
    <source>
        <dbReference type="PROSITE-ProRule" id="PRU01076"/>
    </source>
</evidence>
<proteinExistence type="predicted"/>
<dbReference type="Pfam" id="PF04014">
    <property type="entry name" value="MazE_antitoxin"/>
    <property type="match status" value="1"/>
</dbReference>
<dbReference type="AlphaFoldDB" id="A0A127PIP2"/>
<dbReference type="Gene3D" id="2.10.260.10">
    <property type="match status" value="1"/>
</dbReference>
<dbReference type="NCBIfam" id="TIGR01439">
    <property type="entry name" value="lp_hng_hel_AbrB"/>
    <property type="match status" value="1"/>
</dbReference>
<dbReference type="PATRIC" id="fig|158899.10.peg.5037"/>
<sequence>MSTATVTSKGQITIPAAVRAALGLDTGSRVEFVEIEKGQYAFVAATEAVQSLKGMLRKPVAPVSIEQMNQVIAQRGAGKR</sequence>
<keyword evidence="1" id="KW-0238">DNA-binding</keyword>
<evidence type="ECO:0000313" key="4">
    <source>
        <dbReference type="Proteomes" id="UP000072421"/>
    </source>
</evidence>
<evidence type="ECO:0000259" key="2">
    <source>
        <dbReference type="PROSITE" id="PS51740"/>
    </source>
</evidence>
<gene>
    <name evidence="3" type="ORF">CFter6_5112</name>
</gene>
<dbReference type="OrthoDB" id="9811597at2"/>
<dbReference type="GO" id="GO:0003677">
    <property type="term" value="F:DNA binding"/>
    <property type="evidence" value="ECO:0007669"/>
    <property type="project" value="UniProtKB-UniRule"/>
</dbReference>
<dbReference type="SUPFAM" id="SSF89447">
    <property type="entry name" value="AbrB/MazE/MraZ-like"/>
    <property type="match status" value="1"/>
</dbReference>
<dbReference type="InterPro" id="IPR037914">
    <property type="entry name" value="SpoVT-AbrB_sf"/>
</dbReference>
<dbReference type="Proteomes" id="UP000072421">
    <property type="component" value="Chromosome"/>
</dbReference>
<dbReference type="SMART" id="SM00966">
    <property type="entry name" value="SpoVT_AbrB"/>
    <property type="match status" value="1"/>
</dbReference>
<protein>
    <submittedName>
        <fullName evidence="3">Transcriptional regulator, AbrB family domain protein</fullName>
    </submittedName>
</protein>
<dbReference type="EMBL" id="CP013232">
    <property type="protein sequence ID" value="AMO97682.1"/>
    <property type="molecule type" value="Genomic_DNA"/>
</dbReference>
<evidence type="ECO:0000313" key="3">
    <source>
        <dbReference type="EMBL" id="AMO97682.1"/>
    </source>
</evidence>
<organism evidence="3">
    <name type="scientific">Collimonas fungivorans</name>
    <dbReference type="NCBI Taxonomy" id="158899"/>
    <lineage>
        <taxon>Bacteria</taxon>
        <taxon>Pseudomonadati</taxon>
        <taxon>Pseudomonadota</taxon>
        <taxon>Betaproteobacteria</taxon>
        <taxon>Burkholderiales</taxon>
        <taxon>Oxalobacteraceae</taxon>
        <taxon>Collimonas</taxon>
    </lineage>
</organism>
<dbReference type="InterPro" id="IPR007159">
    <property type="entry name" value="SpoVT-AbrB_dom"/>
</dbReference>
<feature type="domain" description="SpoVT-AbrB" evidence="2">
    <location>
        <begin position="1"/>
        <end position="50"/>
    </location>
</feature>
<accession>A0A127PIP2</accession>
<dbReference type="PROSITE" id="PS51740">
    <property type="entry name" value="SPOVT_ABRB"/>
    <property type="match status" value="1"/>
</dbReference>
<dbReference type="RefSeq" id="WP_061541936.1">
    <property type="nucleotide sequence ID" value="NZ_CP013232.1"/>
</dbReference>